<feature type="domain" description="Protein kinase" evidence="13">
    <location>
        <begin position="411"/>
        <end position="690"/>
    </location>
</feature>
<dbReference type="InterPro" id="IPR001611">
    <property type="entry name" value="Leu-rich_rpt"/>
</dbReference>
<dbReference type="PROSITE" id="PS50011">
    <property type="entry name" value="PROTEIN_KINASE_DOM"/>
    <property type="match status" value="1"/>
</dbReference>
<keyword evidence="8 14" id="KW-0675">Receptor</keyword>
<dbReference type="GO" id="GO:0005524">
    <property type="term" value="F:ATP binding"/>
    <property type="evidence" value="ECO:0007669"/>
    <property type="project" value="InterPro"/>
</dbReference>
<evidence type="ECO:0000256" key="10">
    <source>
        <dbReference type="SAM" id="MobiDB-lite"/>
    </source>
</evidence>
<dbReference type="GO" id="GO:0016020">
    <property type="term" value="C:membrane"/>
    <property type="evidence" value="ECO:0007669"/>
    <property type="project" value="UniProtKB-SubCell"/>
</dbReference>
<keyword evidence="2" id="KW-0433">Leucine-rich repeat</keyword>
<comment type="caution">
    <text evidence="14">The sequence shown here is derived from an EMBL/GenBank/DDBJ whole genome shotgun (WGS) entry which is preliminary data.</text>
</comment>
<dbReference type="InterPro" id="IPR046959">
    <property type="entry name" value="PRK1-6/SRF4-like"/>
</dbReference>
<keyword evidence="14" id="KW-0418">Kinase</keyword>
<dbReference type="AlphaFoldDB" id="A0A7J7DNN1"/>
<keyword evidence="9" id="KW-0325">Glycoprotein</keyword>
<evidence type="ECO:0000256" key="12">
    <source>
        <dbReference type="SAM" id="SignalP"/>
    </source>
</evidence>
<dbReference type="Pfam" id="PF07714">
    <property type="entry name" value="PK_Tyr_Ser-Thr"/>
    <property type="match status" value="1"/>
</dbReference>
<accession>A0A7J7DNN1</accession>
<dbReference type="InterPro" id="IPR001245">
    <property type="entry name" value="Ser-Thr/Tyr_kinase_cat_dom"/>
</dbReference>
<dbReference type="InterPro" id="IPR032675">
    <property type="entry name" value="LRR_dom_sf"/>
</dbReference>
<dbReference type="InterPro" id="IPR011009">
    <property type="entry name" value="Kinase-like_dom_sf"/>
</dbReference>
<keyword evidence="4 12" id="KW-0732">Signal</keyword>
<sequence length="731" mass="80446">MAKQCSNWYLTVIVFSAILASQASADTDPLDVVALEDLYNALHNPPQLKGWRSAGGDPCVESWTGVSCYGSSVIHLKLPGLGLRGTLGSELQNLHNLKHLDICCNNIQGEIPYGLPPNSTNINLAFNELTQNIPHSLSLLKYLRHLNVSHNLLAGPIGNVFTGLESLKVMDLSYNNFTGDLPSSFGSLTNLTELFLHNNQFTGSIIYLADLPLTHLNIQGNHFSGIIPSQFQSIPYLWIDGNRFHTGANYPPWNFHWDNATMEQNFTGPQTTQSSAIENYPSSQAGGRRKKRMGPGGIACMVVGAVLLTTCAALIIAFRIKRYRALKLQSFESSNSTMHSLPISTARAPEESPQILAVVSPFILGQKPIPPNRHNRIEKMSRRKSFSHNYKFPASAKIYTVAELQAATNSFSEDNLLGEGSLGSVYKAELPVGQILAVKNINMVSLSFHEEEQFFDVICTASRLRHPNIVTLLGYCLEHGQHLLVYQYISDLSLDNILHSQAYKPLSWNLRLCIALGVARALDYLHSSSPPVAHSNIKAANILLDEELMPHLCDCGLAALKPLASNSVKLRASEIALGDTGYIAPDHGQPGSDNTKSDIFAFGVLLLELLTGRKPFDALRPREEQSLVKWASSQLHDGKSLEQMVDPSIKRTLSSRCLSQFADVVSPCIQSEKEFRPQISETVESLTRLLKRVASAKSSVADGIEVDPFERSFRSTHTRFMASPTVSFLSV</sequence>
<gene>
    <name evidence="14" type="ORF">HS088_TW05G00433</name>
</gene>
<feature type="chain" id="PRO_5029739228" evidence="12">
    <location>
        <begin position="26"/>
        <end position="731"/>
    </location>
</feature>
<dbReference type="SUPFAM" id="SSF52058">
    <property type="entry name" value="L domain-like"/>
    <property type="match status" value="1"/>
</dbReference>
<dbReference type="InterPro" id="IPR000719">
    <property type="entry name" value="Prot_kinase_dom"/>
</dbReference>
<evidence type="ECO:0000256" key="6">
    <source>
        <dbReference type="ARBA" id="ARBA00022989"/>
    </source>
</evidence>
<evidence type="ECO:0000256" key="7">
    <source>
        <dbReference type="ARBA" id="ARBA00023136"/>
    </source>
</evidence>
<dbReference type="PANTHER" id="PTHR48007">
    <property type="entry name" value="LEUCINE-RICH REPEAT RECEPTOR-LIKE PROTEIN KINASE PXC1"/>
    <property type="match status" value="1"/>
</dbReference>
<dbReference type="GO" id="GO:0004672">
    <property type="term" value="F:protein kinase activity"/>
    <property type="evidence" value="ECO:0007669"/>
    <property type="project" value="InterPro"/>
</dbReference>
<organism evidence="14 15">
    <name type="scientific">Tripterygium wilfordii</name>
    <name type="common">Thunder God vine</name>
    <dbReference type="NCBI Taxonomy" id="458696"/>
    <lineage>
        <taxon>Eukaryota</taxon>
        <taxon>Viridiplantae</taxon>
        <taxon>Streptophyta</taxon>
        <taxon>Embryophyta</taxon>
        <taxon>Tracheophyta</taxon>
        <taxon>Spermatophyta</taxon>
        <taxon>Magnoliopsida</taxon>
        <taxon>eudicotyledons</taxon>
        <taxon>Gunneridae</taxon>
        <taxon>Pentapetalae</taxon>
        <taxon>rosids</taxon>
        <taxon>fabids</taxon>
        <taxon>Celastrales</taxon>
        <taxon>Celastraceae</taxon>
        <taxon>Tripterygium</taxon>
    </lineage>
</organism>
<dbReference type="InParanoid" id="A0A7J7DNN1"/>
<protein>
    <submittedName>
        <fullName evidence="14">Putative Receptor protein kinase CLAVATA1</fullName>
    </submittedName>
</protein>
<dbReference type="EMBL" id="JAAARO010000005">
    <property type="protein sequence ID" value="KAF5747706.1"/>
    <property type="molecule type" value="Genomic_DNA"/>
</dbReference>
<dbReference type="Pfam" id="PF08263">
    <property type="entry name" value="LRRNT_2"/>
    <property type="match status" value="1"/>
</dbReference>
<evidence type="ECO:0000256" key="8">
    <source>
        <dbReference type="ARBA" id="ARBA00023170"/>
    </source>
</evidence>
<dbReference type="FunFam" id="3.80.10.10:FF:000062">
    <property type="entry name" value="protein STRUBBELIG-RECEPTOR FAMILY 3"/>
    <property type="match status" value="1"/>
</dbReference>
<keyword evidence="5" id="KW-0677">Repeat</keyword>
<comment type="subcellular location">
    <subcellularLocation>
        <location evidence="1">Membrane</location>
        <topology evidence="1">Single-pass membrane protein</topology>
    </subcellularLocation>
</comment>
<dbReference type="FunFam" id="3.30.200.20:FF:000125">
    <property type="entry name" value="Protein STRUBBELIG-RECEPTOR FAMILY 8"/>
    <property type="match status" value="1"/>
</dbReference>
<evidence type="ECO:0000256" key="2">
    <source>
        <dbReference type="ARBA" id="ARBA00022614"/>
    </source>
</evidence>
<feature type="transmembrane region" description="Helical" evidence="11">
    <location>
        <begin position="296"/>
        <end position="318"/>
    </location>
</feature>
<evidence type="ECO:0000256" key="3">
    <source>
        <dbReference type="ARBA" id="ARBA00022692"/>
    </source>
</evidence>
<evidence type="ECO:0000313" key="15">
    <source>
        <dbReference type="Proteomes" id="UP000593562"/>
    </source>
</evidence>
<evidence type="ECO:0000313" key="14">
    <source>
        <dbReference type="EMBL" id="KAF5747706.1"/>
    </source>
</evidence>
<feature type="signal peptide" evidence="12">
    <location>
        <begin position="1"/>
        <end position="25"/>
    </location>
</feature>
<reference evidence="14 15" key="1">
    <citation type="journal article" date="2020" name="Nat. Commun.">
        <title>Genome of Tripterygium wilfordii and identification of cytochrome P450 involved in triptolide biosynthesis.</title>
        <authorList>
            <person name="Tu L."/>
            <person name="Su P."/>
            <person name="Zhang Z."/>
            <person name="Gao L."/>
            <person name="Wang J."/>
            <person name="Hu T."/>
            <person name="Zhou J."/>
            <person name="Zhang Y."/>
            <person name="Zhao Y."/>
            <person name="Liu Y."/>
            <person name="Song Y."/>
            <person name="Tong Y."/>
            <person name="Lu Y."/>
            <person name="Yang J."/>
            <person name="Xu C."/>
            <person name="Jia M."/>
            <person name="Peters R.J."/>
            <person name="Huang L."/>
            <person name="Gao W."/>
        </authorList>
    </citation>
    <scope>NUCLEOTIDE SEQUENCE [LARGE SCALE GENOMIC DNA]</scope>
    <source>
        <strain evidence="15">cv. XIE 37</strain>
        <tissue evidence="14">Leaf</tissue>
    </source>
</reference>
<keyword evidence="7 11" id="KW-0472">Membrane</keyword>
<name>A0A7J7DNN1_TRIWF</name>
<dbReference type="SUPFAM" id="SSF56112">
    <property type="entry name" value="Protein kinase-like (PK-like)"/>
    <property type="match status" value="1"/>
</dbReference>
<proteinExistence type="predicted"/>
<dbReference type="Pfam" id="PF00560">
    <property type="entry name" value="LRR_1"/>
    <property type="match status" value="2"/>
</dbReference>
<evidence type="ECO:0000256" key="4">
    <source>
        <dbReference type="ARBA" id="ARBA00022729"/>
    </source>
</evidence>
<dbReference type="PANTHER" id="PTHR48007:SF56">
    <property type="entry name" value="LOW QUALITY PROTEIN: PROTEIN STRUBBELIG-RECEPTOR FAMILY 2"/>
    <property type="match status" value="1"/>
</dbReference>
<evidence type="ECO:0000256" key="9">
    <source>
        <dbReference type="ARBA" id="ARBA00023180"/>
    </source>
</evidence>
<evidence type="ECO:0000256" key="5">
    <source>
        <dbReference type="ARBA" id="ARBA00022737"/>
    </source>
</evidence>
<evidence type="ECO:0000256" key="1">
    <source>
        <dbReference type="ARBA" id="ARBA00004167"/>
    </source>
</evidence>
<keyword evidence="6 11" id="KW-1133">Transmembrane helix</keyword>
<keyword evidence="3 11" id="KW-0812">Transmembrane</keyword>
<evidence type="ECO:0000256" key="11">
    <source>
        <dbReference type="SAM" id="Phobius"/>
    </source>
</evidence>
<dbReference type="Gene3D" id="1.10.510.10">
    <property type="entry name" value="Transferase(Phosphotransferase) domain 1"/>
    <property type="match status" value="1"/>
</dbReference>
<evidence type="ECO:0000259" key="13">
    <source>
        <dbReference type="PROSITE" id="PS50011"/>
    </source>
</evidence>
<feature type="region of interest" description="Disordered" evidence="10">
    <location>
        <begin position="268"/>
        <end position="291"/>
    </location>
</feature>
<dbReference type="Proteomes" id="UP000593562">
    <property type="component" value="Unassembled WGS sequence"/>
</dbReference>
<dbReference type="Gene3D" id="3.80.10.10">
    <property type="entry name" value="Ribonuclease Inhibitor"/>
    <property type="match status" value="1"/>
</dbReference>
<dbReference type="InterPro" id="IPR013210">
    <property type="entry name" value="LRR_N_plant-typ"/>
</dbReference>
<dbReference type="FunFam" id="1.10.510.10:FF:000479">
    <property type="entry name" value="Leucine-rich repeat receptor-like protein kinase"/>
    <property type="match status" value="1"/>
</dbReference>
<dbReference type="Gene3D" id="3.30.200.20">
    <property type="entry name" value="Phosphorylase Kinase, domain 1"/>
    <property type="match status" value="1"/>
</dbReference>
<dbReference type="Pfam" id="PF13855">
    <property type="entry name" value="LRR_8"/>
    <property type="match status" value="1"/>
</dbReference>
<feature type="compositionally biased region" description="Polar residues" evidence="10">
    <location>
        <begin position="268"/>
        <end position="285"/>
    </location>
</feature>
<keyword evidence="14" id="KW-0808">Transferase</keyword>
<dbReference type="FunCoup" id="A0A7J7DNN1">
    <property type="interactions" value="6"/>
</dbReference>
<keyword evidence="15" id="KW-1185">Reference proteome</keyword>